<feature type="region of interest" description="Disordered" evidence="1">
    <location>
        <begin position="279"/>
        <end position="308"/>
    </location>
</feature>
<evidence type="ECO:0000259" key="3">
    <source>
        <dbReference type="PROSITE" id="PS50835"/>
    </source>
</evidence>
<sequence length="386" mass="42282">MCRHDTEQVQCTIDVVSPAQETQCNLTYVKDTLPWTLSAQCDINDTYSGMGRYFCQLFARNMNVTNSSDEAVDSRVSMKNTSLPGQKLVSGSCFMNATLPSSDGIYSYSVQITPGNGTVTVSTNDTLIEIQRPSLSKLTHSCPSSISERDPLNCTCSYEGTSIPPSTVQWSGERSRHLQRGPVKRDQNGHNFTCQLMWNTKVFDQLTYTLNVSWSPDSNNVNYTCPACVTEASSTDGSLGLTYTHILAIGIGGGLSVTAICVTIIVVVVVCRKRRGVPQNRLRSEQRDESGPCPRLQALSRPSNAPPGIEDLARVEQARVGYDALRKEENLDGQNYEVMDMPTVANPKLSQSAPNSSSRPTNSNIYGNLEARCADVMNDNVMYGNI</sequence>
<keyword evidence="2" id="KW-0472">Membrane</keyword>
<dbReference type="AlphaFoldDB" id="A0AAN9C0I4"/>
<feature type="compositionally biased region" description="Polar residues" evidence="1">
    <location>
        <begin position="348"/>
        <end position="365"/>
    </location>
</feature>
<feature type="domain" description="Ig-like" evidence="3">
    <location>
        <begin position="133"/>
        <end position="235"/>
    </location>
</feature>
<gene>
    <name evidence="4" type="ORF">V1264_001038</name>
</gene>
<comment type="caution">
    <text evidence="4">The sequence shown here is derived from an EMBL/GenBank/DDBJ whole genome shotgun (WGS) entry which is preliminary data.</text>
</comment>
<proteinExistence type="predicted"/>
<accession>A0AAN9C0I4</accession>
<evidence type="ECO:0000256" key="2">
    <source>
        <dbReference type="SAM" id="Phobius"/>
    </source>
</evidence>
<dbReference type="PROSITE" id="PS50835">
    <property type="entry name" value="IG_LIKE"/>
    <property type="match status" value="1"/>
</dbReference>
<name>A0AAN9C0I4_9CAEN</name>
<keyword evidence="2" id="KW-0812">Transmembrane</keyword>
<dbReference type="InterPro" id="IPR007110">
    <property type="entry name" value="Ig-like_dom"/>
</dbReference>
<dbReference type="Proteomes" id="UP001374579">
    <property type="component" value="Unassembled WGS sequence"/>
</dbReference>
<keyword evidence="2" id="KW-1133">Transmembrane helix</keyword>
<evidence type="ECO:0000313" key="4">
    <source>
        <dbReference type="EMBL" id="KAK7115102.1"/>
    </source>
</evidence>
<feature type="transmembrane region" description="Helical" evidence="2">
    <location>
        <begin position="246"/>
        <end position="271"/>
    </location>
</feature>
<evidence type="ECO:0000256" key="1">
    <source>
        <dbReference type="SAM" id="MobiDB-lite"/>
    </source>
</evidence>
<protein>
    <recommendedName>
        <fullName evidence="3">Ig-like domain-containing protein</fullName>
    </recommendedName>
</protein>
<organism evidence="4 5">
    <name type="scientific">Littorina saxatilis</name>
    <dbReference type="NCBI Taxonomy" id="31220"/>
    <lineage>
        <taxon>Eukaryota</taxon>
        <taxon>Metazoa</taxon>
        <taxon>Spiralia</taxon>
        <taxon>Lophotrochozoa</taxon>
        <taxon>Mollusca</taxon>
        <taxon>Gastropoda</taxon>
        <taxon>Caenogastropoda</taxon>
        <taxon>Littorinimorpha</taxon>
        <taxon>Littorinoidea</taxon>
        <taxon>Littorinidae</taxon>
        <taxon>Littorina</taxon>
    </lineage>
</organism>
<feature type="region of interest" description="Disordered" evidence="1">
    <location>
        <begin position="346"/>
        <end position="365"/>
    </location>
</feature>
<reference evidence="4 5" key="1">
    <citation type="submission" date="2024-02" db="EMBL/GenBank/DDBJ databases">
        <title>Chromosome-scale genome assembly of the rough periwinkle Littorina saxatilis.</title>
        <authorList>
            <person name="De Jode A."/>
            <person name="Faria R."/>
            <person name="Formenti G."/>
            <person name="Sims Y."/>
            <person name="Smith T.P."/>
            <person name="Tracey A."/>
            <person name="Wood J.M.D."/>
            <person name="Zagrodzka Z.B."/>
            <person name="Johannesson K."/>
            <person name="Butlin R.K."/>
            <person name="Leder E.H."/>
        </authorList>
    </citation>
    <scope>NUCLEOTIDE SEQUENCE [LARGE SCALE GENOMIC DNA]</scope>
    <source>
        <strain evidence="4">Snail1</strain>
        <tissue evidence="4">Muscle</tissue>
    </source>
</reference>
<keyword evidence="5" id="KW-1185">Reference proteome</keyword>
<dbReference type="EMBL" id="JBAMIC010000001">
    <property type="protein sequence ID" value="KAK7115102.1"/>
    <property type="molecule type" value="Genomic_DNA"/>
</dbReference>
<evidence type="ECO:0000313" key="5">
    <source>
        <dbReference type="Proteomes" id="UP001374579"/>
    </source>
</evidence>